<comment type="similarity">
    <text evidence="1">Belongs to the bacterial solute-binding protein 1 family.</text>
</comment>
<dbReference type="PROSITE" id="PS51257">
    <property type="entry name" value="PROKAR_LIPOPROTEIN"/>
    <property type="match status" value="1"/>
</dbReference>
<evidence type="ECO:0000256" key="2">
    <source>
        <dbReference type="ARBA" id="ARBA00022448"/>
    </source>
</evidence>
<sequence>MSLLSRPARITAVAAGLALIAAGCGSSENTTTPPAAGGSASVSAECQPFAEYGSFAGKTVSIYSPIRDTEADLFQEAWAPFAKCTGMKITYEGTGEFEAQIQVRSDAGNPPDIAIFPQPGLLERFAKAGKLKPASAKVKELTDTNWSPDWAKYATVDNVFYGAPLGASVKSFVWYSPKMFAEKGWKIPTTWDELMTLTDTIAATGIKPWCAGIESGDATGWPATDWIEDIILRDLGPEEYDNWVAHKLAFNDPKVAAAVDKVGAILKNDKYVNGGYGPVKSISSTAFQEGGVPITEGKCALHRQASFYANFWPEGTVVGEQDDVYAFYLPGNDASKKPVLGAGEFVAAFADRPEVQAVQAYLAGTDFPNRRMKLATYVSANKGVDLANAQNPIDKLSMEILQDPATIFRFDGSDLMPAAVGAGTFWKGMTDWINGKDTKSTLDFIDASWPKS</sequence>
<dbReference type="PANTHER" id="PTHR43649:SF29">
    <property type="entry name" value="OSMOPROTECTIVE COMPOUNDS-BINDING PROTEIN GGTB"/>
    <property type="match status" value="1"/>
</dbReference>
<organism evidence="4 5">
    <name type="scientific">Acrocarpospora pleiomorpha</name>
    <dbReference type="NCBI Taxonomy" id="90975"/>
    <lineage>
        <taxon>Bacteria</taxon>
        <taxon>Bacillati</taxon>
        <taxon>Actinomycetota</taxon>
        <taxon>Actinomycetes</taxon>
        <taxon>Streptosporangiales</taxon>
        <taxon>Streptosporangiaceae</taxon>
        <taxon>Acrocarpospora</taxon>
    </lineage>
</organism>
<dbReference type="InterPro" id="IPR006059">
    <property type="entry name" value="SBP"/>
</dbReference>
<evidence type="ECO:0000256" key="1">
    <source>
        <dbReference type="ARBA" id="ARBA00008520"/>
    </source>
</evidence>
<name>A0A5M3XYS5_9ACTN</name>
<dbReference type="EMBL" id="BLAF01000081">
    <property type="protein sequence ID" value="GES26172.1"/>
    <property type="molecule type" value="Genomic_DNA"/>
</dbReference>
<dbReference type="AlphaFoldDB" id="A0A5M3XYS5"/>
<keyword evidence="5" id="KW-1185">Reference proteome</keyword>
<evidence type="ECO:0000256" key="3">
    <source>
        <dbReference type="SAM" id="SignalP"/>
    </source>
</evidence>
<dbReference type="RefSeq" id="WP_155350911.1">
    <property type="nucleotide sequence ID" value="NZ_BAAAHM010000057.1"/>
</dbReference>
<keyword evidence="2" id="KW-0813">Transport</keyword>
<feature type="signal peptide" evidence="3">
    <location>
        <begin position="1"/>
        <end position="26"/>
    </location>
</feature>
<accession>A0A5M3XYS5</accession>
<reference evidence="4 5" key="1">
    <citation type="submission" date="2019-10" db="EMBL/GenBank/DDBJ databases">
        <title>Whole genome shotgun sequence of Acrocarpospora pleiomorpha NBRC 16267.</title>
        <authorList>
            <person name="Ichikawa N."/>
            <person name="Kimura A."/>
            <person name="Kitahashi Y."/>
            <person name="Komaki H."/>
            <person name="Oguchi A."/>
        </authorList>
    </citation>
    <scope>NUCLEOTIDE SEQUENCE [LARGE SCALE GENOMIC DNA]</scope>
    <source>
        <strain evidence="4 5">NBRC 16267</strain>
    </source>
</reference>
<dbReference type="InterPro" id="IPR050490">
    <property type="entry name" value="Bact_solute-bd_prot1"/>
</dbReference>
<proteinExistence type="inferred from homology"/>
<dbReference type="PANTHER" id="PTHR43649">
    <property type="entry name" value="ARABINOSE-BINDING PROTEIN-RELATED"/>
    <property type="match status" value="1"/>
</dbReference>
<keyword evidence="3" id="KW-0732">Signal</keyword>
<dbReference type="Proteomes" id="UP000377595">
    <property type="component" value="Unassembled WGS sequence"/>
</dbReference>
<dbReference type="OrthoDB" id="8663148at2"/>
<protein>
    <submittedName>
        <fullName evidence="4">Alpha-glucoside ABC transporter substrate-binding protein</fullName>
    </submittedName>
</protein>
<dbReference type="SUPFAM" id="SSF53850">
    <property type="entry name" value="Periplasmic binding protein-like II"/>
    <property type="match status" value="1"/>
</dbReference>
<evidence type="ECO:0000313" key="4">
    <source>
        <dbReference type="EMBL" id="GES26172.1"/>
    </source>
</evidence>
<dbReference type="Gene3D" id="3.40.190.10">
    <property type="entry name" value="Periplasmic binding protein-like II"/>
    <property type="match status" value="2"/>
</dbReference>
<feature type="chain" id="PRO_5039503037" evidence="3">
    <location>
        <begin position="27"/>
        <end position="452"/>
    </location>
</feature>
<comment type="caution">
    <text evidence="4">The sequence shown here is derived from an EMBL/GenBank/DDBJ whole genome shotgun (WGS) entry which is preliminary data.</text>
</comment>
<dbReference type="Pfam" id="PF13416">
    <property type="entry name" value="SBP_bac_8"/>
    <property type="match status" value="1"/>
</dbReference>
<evidence type="ECO:0000313" key="5">
    <source>
        <dbReference type="Proteomes" id="UP000377595"/>
    </source>
</evidence>
<gene>
    <name evidence="4" type="ORF">Aple_090710</name>
</gene>